<feature type="region of interest" description="Disordered" evidence="1">
    <location>
        <begin position="301"/>
        <end position="322"/>
    </location>
</feature>
<dbReference type="AlphaFoldDB" id="A0A846TZA1"/>
<gene>
    <name evidence="2" type="ORF">GTW58_11475</name>
</gene>
<reference evidence="2 3" key="1">
    <citation type="submission" date="2020-02" db="EMBL/GenBank/DDBJ databases">
        <authorList>
            <person name="Sun Q."/>
        </authorList>
    </citation>
    <scope>NUCLEOTIDE SEQUENCE [LARGE SCALE GENOMIC DNA]</scope>
    <source>
        <strain evidence="2 3">YIM 13062</strain>
    </source>
</reference>
<sequence length="335" mass="36452">MINLEEWKNNPAKAAGMLTGDILLTVGTGGAGAAMKGTSVAGKAGKMASTAGKAGSAGATRAIDFSKALAFDAKYKAVDLGLSAAERAVPRIAPAVQTINKFKNNMVDYSMAAKDTISSIRPKPGQEFSVGFGREYGIVDGPTVSNYRLDMTTPPMPEVGTSFKEALSSRTGERAAAEATKRVEPNILELRPNKRVLKDPSLLRQYHAKIDHLNGEARQGKLEYRVPEDRNYSRKDFIDNPTSIGTPDDFDRQSMSKYDLDHKTDLQLGGKDTPQNFQWLDKHVNRSVGSQLRWQMIKKNLTKGGTDSHDTGSTVHGIADKSRPNLLSDVKLEID</sequence>
<organism evidence="2 3">
    <name type="scientific">Kocuria subflava</name>
    <dbReference type="NCBI Taxonomy" id="1736139"/>
    <lineage>
        <taxon>Bacteria</taxon>
        <taxon>Bacillati</taxon>
        <taxon>Actinomycetota</taxon>
        <taxon>Actinomycetes</taxon>
        <taxon>Micrococcales</taxon>
        <taxon>Micrococcaceae</taxon>
        <taxon>Kocuria</taxon>
    </lineage>
</organism>
<keyword evidence="3" id="KW-1185">Reference proteome</keyword>
<protein>
    <submittedName>
        <fullName evidence="2">Uncharacterized protein</fullName>
    </submittedName>
</protein>
<dbReference type="EMBL" id="JAAVUN010000030">
    <property type="protein sequence ID" value="NKE10537.1"/>
    <property type="molecule type" value="Genomic_DNA"/>
</dbReference>
<proteinExistence type="predicted"/>
<dbReference type="Proteomes" id="UP000521379">
    <property type="component" value="Unassembled WGS sequence"/>
</dbReference>
<accession>A0A846TZA1</accession>
<evidence type="ECO:0000256" key="1">
    <source>
        <dbReference type="SAM" id="MobiDB-lite"/>
    </source>
</evidence>
<name>A0A846TZA1_9MICC</name>
<evidence type="ECO:0000313" key="2">
    <source>
        <dbReference type="EMBL" id="NKE10537.1"/>
    </source>
</evidence>
<comment type="caution">
    <text evidence="2">The sequence shown here is derived from an EMBL/GenBank/DDBJ whole genome shotgun (WGS) entry which is preliminary data.</text>
</comment>
<feature type="region of interest" description="Disordered" evidence="1">
    <location>
        <begin position="233"/>
        <end position="252"/>
    </location>
</feature>
<dbReference type="RefSeq" id="WP_119933599.1">
    <property type="nucleotide sequence ID" value="NZ_JAAVUN010000030.1"/>
</dbReference>
<evidence type="ECO:0000313" key="3">
    <source>
        <dbReference type="Proteomes" id="UP000521379"/>
    </source>
</evidence>